<keyword evidence="5" id="KW-0472">Membrane</keyword>
<comment type="caution">
    <text evidence="12">The sequence shown here is derived from an EMBL/GenBank/DDBJ whole genome shotgun (WGS) entry which is preliminary data.</text>
</comment>
<name>A0A6A3BMB1_HIBSY</name>
<dbReference type="FunFam" id="1.20.58.1040:FF:000001">
    <property type="entry name" value="Glucan endo-1,3-beta-glucosidase 4"/>
    <property type="match status" value="1"/>
</dbReference>
<reference evidence="12" key="1">
    <citation type="submission" date="2019-09" db="EMBL/GenBank/DDBJ databases">
        <title>Draft genome information of white flower Hibiscus syriacus.</title>
        <authorList>
            <person name="Kim Y.-M."/>
        </authorList>
    </citation>
    <scope>NUCLEOTIDE SEQUENCE [LARGE SCALE GENOMIC DNA]</scope>
    <source>
        <strain evidence="12">YM2019G1</strain>
    </source>
</reference>
<evidence type="ECO:0000256" key="6">
    <source>
        <dbReference type="ARBA" id="ARBA00023157"/>
    </source>
</evidence>
<evidence type="ECO:0000259" key="11">
    <source>
        <dbReference type="SMART" id="SM00768"/>
    </source>
</evidence>
<evidence type="ECO:0000256" key="2">
    <source>
        <dbReference type="ARBA" id="ARBA00022475"/>
    </source>
</evidence>
<keyword evidence="3" id="KW-0336">GPI-anchor</keyword>
<keyword evidence="8" id="KW-0449">Lipoprotein</keyword>
<evidence type="ECO:0000256" key="9">
    <source>
        <dbReference type="SAM" id="MobiDB-lite"/>
    </source>
</evidence>
<evidence type="ECO:0000256" key="1">
    <source>
        <dbReference type="ARBA" id="ARBA00004609"/>
    </source>
</evidence>
<dbReference type="AlphaFoldDB" id="A0A6A3BMB1"/>
<evidence type="ECO:0000256" key="8">
    <source>
        <dbReference type="ARBA" id="ARBA00023288"/>
    </source>
</evidence>
<evidence type="ECO:0000313" key="12">
    <source>
        <dbReference type="EMBL" id="KAE8718106.1"/>
    </source>
</evidence>
<dbReference type="PANTHER" id="PTHR31044:SF52">
    <property type="entry name" value="OS01G0631500 PROTEIN"/>
    <property type="match status" value="1"/>
</dbReference>
<feature type="compositionally biased region" description="Polar residues" evidence="9">
    <location>
        <begin position="55"/>
        <end position="69"/>
    </location>
</feature>
<keyword evidence="4 10" id="KW-0732">Signal</keyword>
<dbReference type="PANTHER" id="PTHR31044">
    <property type="entry name" value="BETA-1,3 GLUCANASE"/>
    <property type="match status" value="1"/>
</dbReference>
<evidence type="ECO:0000256" key="7">
    <source>
        <dbReference type="ARBA" id="ARBA00023180"/>
    </source>
</evidence>
<sequence length="227" mass="23953">MGVFTKIFLLYCLLFFPSDARKVEISSDQKDITTPLTTVPTITPTTPASSTPVLNPNSDPDSKSPVTMTPMTVPKNPVPAGGSWCVSSQSASETALQVALDYACGHGGADCGPIQAGGSCYYPNTVRAHASFAFNSYFQNNPIPSSCNFGGTAVTTATDPSRGTCQYQSTSTTSSILDINTANGSNVFGAVPSRPSPSAASTTRSNHMQSFFITMPCFILPLARYYQ</sequence>
<dbReference type="Proteomes" id="UP000436088">
    <property type="component" value="Unassembled WGS sequence"/>
</dbReference>
<dbReference type="GO" id="GO:0003677">
    <property type="term" value="F:DNA binding"/>
    <property type="evidence" value="ECO:0007669"/>
    <property type="project" value="UniProtKB-KW"/>
</dbReference>
<feature type="domain" description="X8" evidence="11">
    <location>
        <begin position="83"/>
        <end position="167"/>
    </location>
</feature>
<comment type="subcellular location">
    <subcellularLocation>
        <location evidence="1">Cell membrane</location>
        <topology evidence="1">Lipid-anchor</topology>
        <topology evidence="1">GPI-anchor</topology>
    </subcellularLocation>
</comment>
<evidence type="ECO:0000256" key="5">
    <source>
        <dbReference type="ARBA" id="ARBA00023136"/>
    </source>
</evidence>
<gene>
    <name evidence="12" type="ORF">F3Y22_tig00110018pilonHSYRG00002</name>
</gene>
<dbReference type="Pfam" id="PF07983">
    <property type="entry name" value="X8"/>
    <property type="match status" value="1"/>
</dbReference>
<dbReference type="InterPro" id="IPR012946">
    <property type="entry name" value="X8"/>
</dbReference>
<accession>A0A6A3BMB1</accession>
<evidence type="ECO:0000256" key="10">
    <source>
        <dbReference type="SAM" id="SignalP"/>
    </source>
</evidence>
<keyword evidence="13" id="KW-1185">Reference proteome</keyword>
<evidence type="ECO:0000313" key="13">
    <source>
        <dbReference type="Proteomes" id="UP000436088"/>
    </source>
</evidence>
<dbReference type="SMART" id="SM00768">
    <property type="entry name" value="X8"/>
    <property type="match status" value="1"/>
</dbReference>
<keyword evidence="6" id="KW-1015">Disulfide bond</keyword>
<feature type="chain" id="PRO_5025509352" evidence="10">
    <location>
        <begin position="21"/>
        <end position="227"/>
    </location>
</feature>
<dbReference type="GO" id="GO:0009506">
    <property type="term" value="C:plasmodesma"/>
    <property type="evidence" value="ECO:0007669"/>
    <property type="project" value="UniProtKB-ARBA"/>
</dbReference>
<keyword evidence="2" id="KW-1003">Cell membrane</keyword>
<feature type="signal peptide" evidence="10">
    <location>
        <begin position="1"/>
        <end position="20"/>
    </location>
</feature>
<dbReference type="InterPro" id="IPR044788">
    <property type="entry name" value="X8_dom_prot"/>
</dbReference>
<dbReference type="Gene3D" id="1.20.58.1040">
    <property type="match status" value="1"/>
</dbReference>
<feature type="compositionally biased region" description="Low complexity" evidence="9">
    <location>
        <begin position="36"/>
        <end position="54"/>
    </location>
</feature>
<protein>
    <submittedName>
        <fullName evidence="12">DNA-binding protein ESCAROLA-like</fullName>
    </submittedName>
</protein>
<proteinExistence type="predicted"/>
<organism evidence="12 13">
    <name type="scientific">Hibiscus syriacus</name>
    <name type="common">Rose of Sharon</name>
    <dbReference type="NCBI Taxonomy" id="106335"/>
    <lineage>
        <taxon>Eukaryota</taxon>
        <taxon>Viridiplantae</taxon>
        <taxon>Streptophyta</taxon>
        <taxon>Embryophyta</taxon>
        <taxon>Tracheophyta</taxon>
        <taxon>Spermatophyta</taxon>
        <taxon>Magnoliopsida</taxon>
        <taxon>eudicotyledons</taxon>
        <taxon>Gunneridae</taxon>
        <taxon>Pentapetalae</taxon>
        <taxon>rosids</taxon>
        <taxon>malvids</taxon>
        <taxon>Malvales</taxon>
        <taxon>Malvaceae</taxon>
        <taxon>Malvoideae</taxon>
        <taxon>Hibiscus</taxon>
    </lineage>
</organism>
<evidence type="ECO:0000256" key="4">
    <source>
        <dbReference type="ARBA" id="ARBA00022729"/>
    </source>
</evidence>
<evidence type="ECO:0000256" key="3">
    <source>
        <dbReference type="ARBA" id="ARBA00022622"/>
    </source>
</evidence>
<dbReference type="GO" id="GO:0098552">
    <property type="term" value="C:side of membrane"/>
    <property type="evidence" value="ECO:0007669"/>
    <property type="project" value="UniProtKB-KW"/>
</dbReference>
<feature type="region of interest" description="Disordered" evidence="9">
    <location>
        <begin position="36"/>
        <end position="69"/>
    </location>
</feature>
<dbReference type="EMBL" id="VEPZ02000815">
    <property type="protein sequence ID" value="KAE8718106.1"/>
    <property type="molecule type" value="Genomic_DNA"/>
</dbReference>
<dbReference type="GO" id="GO:0005886">
    <property type="term" value="C:plasma membrane"/>
    <property type="evidence" value="ECO:0007669"/>
    <property type="project" value="UniProtKB-SubCell"/>
</dbReference>
<keyword evidence="7" id="KW-0325">Glycoprotein</keyword>